<keyword evidence="2" id="KW-1185">Reference proteome</keyword>
<dbReference type="Proteomes" id="UP000778523">
    <property type="component" value="Unassembled WGS sequence"/>
</dbReference>
<reference evidence="1 2" key="1">
    <citation type="submission" date="2020-06" db="EMBL/GenBank/DDBJ databases">
        <title>Draft genome of Uliginosibacterium sp. IMCC34675.</title>
        <authorList>
            <person name="Song J."/>
        </authorList>
    </citation>
    <scope>NUCLEOTIDE SEQUENCE [LARGE SCALE GENOMIC DNA]</scope>
    <source>
        <strain evidence="1 2">IMCC34675</strain>
    </source>
</reference>
<name>A0ABX2IJI2_9RHOO</name>
<dbReference type="RefSeq" id="WP_170023185.1">
    <property type="nucleotide sequence ID" value="NZ_JABCSC020000006.1"/>
</dbReference>
<dbReference type="EMBL" id="JABCSC020000006">
    <property type="protein sequence ID" value="NSL56900.1"/>
    <property type="molecule type" value="Genomic_DNA"/>
</dbReference>
<comment type="caution">
    <text evidence="1">The sequence shown here is derived from an EMBL/GenBank/DDBJ whole genome shotgun (WGS) entry which is preliminary data.</text>
</comment>
<organism evidence="1 2">
    <name type="scientific">Uliginosibacterium aquaticum</name>
    <dbReference type="NCBI Taxonomy" id="2731212"/>
    <lineage>
        <taxon>Bacteria</taxon>
        <taxon>Pseudomonadati</taxon>
        <taxon>Pseudomonadota</taxon>
        <taxon>Betaproteobacteria</taxon>
        <taxon>Rhodocyclales</taxon>
        <taxon>Zoogloeaceae</taxon>
        <taxon>Uliginosibacterium</taxon>
    </lineage>
</organism>
<proteinExistence type="predicted"/>
<evidence type="ECO:0000313" key="2">
    <source>
        <dbReference type="Proteomes" id="UP000778523"/>
    </source>
</evidence>
<sequence>MYNIVFSGRLLDGHAPEKVQAAVAKRLGLNPPQVERLFSGRKVVLKKGVTEESAKLYLSVLHGLGMNAGMARIARGNASVQALATFKVVFWGRTLDGFTRAAVMQAAAARLKLNPAQIVRIFDGSKAVLKRGVSSDVGSRYVVELARIGMQIDLEVETEAPAVVNAAAPVPRKTSEDPYAGLLQTQFELPGTTDEAEEMRPAAAAESAPVMRHVPQPARATQPIAVPAAKAGSSVIEYVRCGQCGSRQASSTRCTVCGVAMERRAGERRQSQKQIPMDASAYATPTTIMGNMPEGLVRHSAAVARRSTPSLREELHHQPPVSAAVRQRFIDEQKSKLLGLALLVIAGIWLIW</sequence>
<accession>A0ABX2IJI2</accession>
<gene>
    <name evidence="1" type="ORF">HJ583_017855</name>
</gene>
<protein>
    <submittedName>
        <fullName evidence="1">Uncharacterized protein</fullName>
    </submittedName>
</protein>
<evidence type="ECO:0000313" key="1">
    <source>
        <dbReference type="EMBL" id="NSL56900.1"/>
    </source>
</evidence>